<name>A0A9W8AH62_9FUNG</name>
<proteinExistence type="predicted"/>
<reference evidence="2" key="1">
    <citation type="submission" date="2022-07" db="EMBL/GenBank/DDBJ databases">
        <title>Phylogenomic reconstructions and comparative analyses of Kickxellomycotina fungi.</title>
        <authorList>
            <person name="Reynolds N.K."/>
            <person name="Stajich J.E."/>
            <person name="Barry K."/>
            <person name="Grigoriev I.V."/>
            <person name="Crous P."/>
            <person name="Smith M.E."/>
        </authorList>
    </citation>
    <scope>NUCLEOTIDE SEQUENCE</scope>
    <source>
        <strain evidence="2">RSA 1196</strain>
    </source>
</reference>
<feature type="non-terminal residue" evidence="2">
    <location>
        <position position="1"/>
    </location>
</feature>
<accession>A0A9W8AH62</accession>
<keyword evidence="1" id="KW-0732">Signal</keyword>
<protein>
    <submittedName>
        <fullName evidence="2">Uncharacterized protein</fullName>
    </submittedName>
</protein>
<feature type="chain" id="PRO_5040878129" evidence="1">
    <location>
        <begin position="29"/>
        <end position="150"/>
    </location>
</feature>
<evidence type="ECO:0000256" key="1">
    <source>
        <dbReference type="SAM" id="SignalP"/>
    </source>
</evidence>
<comment type="caution">
    <text evidence="2">The sequence shown here is derived from an EMBL/GenBank/DDBJ whole genome shotgun (WGS) entry which is preliminary data.</text>
</comment>
<sequence length="150" mass="16537">MRVNVANTITHWLLLLLIGFLLVQFSNGQVTVFNSVEASQNDTFLSYDFDGHIEPYYEVTGVAVALVIGAKCDLTSELKPWQPPEVTPTTIVGPPNKTVLLVDRDNMIQSGCQSYKQPDHVAVALVGRDVGAQLWNQGRNAGVYYVTVEQ</sequence>
<dbReference type="AlphaFoldDB" id="A0A9W8AH62"/>
<gene>
    <name evidence="2" type="ORF">IWQ62_006192</name>
</gene>
<organism evidence="2 3">
    <name type="scientific">Dispira parvispora</name>
    <dbReference type="NCBI Taxonomy" id="1520584"/>
    <lineage>
        <taxon>Eukaryota</taxon>
        <taxon>Fungi</taxon>
        <taxon>Fungi incertae sedis</taxon>
        <taxon>Zoopagomycota</taxon>
        <taxon>Kickxellomycotina</taxon>
        <taxon>Dimargaritomycetes</taxon>
        <taxon>Dimargaritales</taxon>
        <taxon>Dimargaritaceae</taxon>
        <taxon>Dispira</taxon>
    </lineage>
</organism>
<dbReference type="EMBL" id="JANBPY010003151">
    <property type="protein sequence ID" value="KAJ1952577.1"/>
    <property type="molecule type" value="Genomic_DNA"/>
</dbReference>
<feature type="signal peptide" evidence="1">
    <location>
        <begin position="1"/>
        <end position="28"/>
    </location>
</feature>
<dbReference type="Proteomes" id="UP001150925">
    <property type="component" value="Unassembled WGS sequence"/>
</dbReference>
<evidence type="ECO:0000313" key="2">
    <source>
        <dbReference type="EMBL" id="KAJ1952577.1"/>
    </source>
</evidence>
<evidence type="ECO:0000313" key="3">
    <source>
        <dbReference type="Proteomes" id="UP001150925"/>
    </source>
</evidence>
<keyword evidence="3" id="KW-1185">Reference proteome</keyword>